<evidence type="ECO:0000313" key="2">
    <source>
        <dbReference type="Proteomes" id="UP001148018"/>
    </source>
</evidence>
<proteinExistence type="predicted"/>
<dbReference type="OrthoDB" id="10686513at2759"/>
<protein>
    <submittedName>
        <fullName evidence="1">Uncharacterized protein</fullName>
    </submittedName>
</protein>
<dbReference type="AlphaFoldDB" id="A0A9Q0DEC1"/>
<accession>A0A9Q0DEC1</accession>
<comment type="caution">
    <text evidence="1">The sequence shown here is derived from an EMBL/GenBank/DDBJ whole genome shotgun (WGS) entry which is preliminary data.</text>
</comment>
<organism evidence="1 2">
    <name type="scientific">Muraenolepis orangiensis</name>
    <name type="common">Patagonian moray cod</name>
    <dbReference type="NCBI Taxonomy" id="630683"/>
    <lineage>
        <taxon>Eukaryota</taxon>
        <taxon>Metazoa</taxon>
        <taxon>Chordata</taxon>
        <taxon>Craniata</taxon>
        <taxon>Vertebrata</taxon>
        <taxon>Euteleostomi</taxon>
        <taxon>Actinopterygii</taxon>
        <taxon>Neopterygii</taxon>
        <taxon>Teleostei</taxon>
        <taxon>Neoteleostei</taxon>
        <taxon>Acanthomorphata</taxon>
        <taxon>Zeiogadaria</taxon>
        <taxon>Gadariae</taxon>
        <taxon>Gadiformes</taxon>
        <taxon>Muraenolepidoidei</taxon>
        <taxon>Muraenolepididae</taxon>
        <taxon>Muraenolepis</taxon>
    </lineage>
</organism>
<keyword evidence="2" id="KW-1185">Reference proteome</keyword>
<dbReference type="EMBL" id="JANIIK010000117">
    <property type="protein sequence ID" value="KAJ3586844.1"/>
    <property type="molecule type" value="Genomic_DNA"/>
</dbReference>
<gene>
    <name evidence="1" type="ORF">NHX12_013236</name>
</gene>
<sequence length="105" mass="11131">MCCLSEADRYTWGACHSWRQSLSQVEAEPVTGGGGACHRWRRSLSQVEAEPVTGGGGEPVTGGGGACHRSQCKRKEAWRSDMGLFLFSNITSCGSSDLPKPAVSA</sequence>
<dbReference type="Proteomes" id="UP001148018">
    <property type="component" value="Unassembled WGS sequence"/>
</dbReference>
<name>A0A9Q0DEC1_9TELE</name>
<reference evidence="1" key="1">
    <citation type="submission" date="2022-07" db="EMBL/GenBank/DDBJ databases">
        <title>Chromosome-level genome of Muraenolepis orangiensis.</title>
        <authorList>
            <person name="Kim J."/>
        </authorList>
    </citation>
    <scope>NUCLEOTIDE SEQUENCE</scope>
    <source>
        <strain evidence="1">KU_S4_2022</strain>
        <tissue evidence="1">Muscle</tissue>
    </source>
</reference>
<evidence type="ECO:0000313" key="1">
    <source>
        <dbReference type="EMBL" id="KAJ3586844.1"/>
    </source>
</evidence>